<feature type="compositionally biased region" description="Polar residues" evidence="2">
    <location>
        <begin position="292"/>
        <end position="303"/>
    </location>
</feature>
<dbReference type="GO" id="GO:0000423">
    <property type="term" value="P:mitophagy"/>
    <property type="evidence" value="ECO:0007669"/>
    <property type="project" value="TreeGrafter"/>
</dbReference>
<feature type="region of interest" description="Disordered" evidence="2">
    <location>
        <begin position="619"/>
        <end position="658"/>
    </location>
</feature>
<dbReference type="SUPFAM" id="SSF50978">
    <property type="entry name" value="WD40 repeat-like"/>
    <property type="match status" value="1"/>
</dbReference>
<proteinExistence type="predicted"/>
<feature type="compositionally biased region" description="Low complexity" evidence="2">
    <location>
        <begin position="846"/>
        <end position="857"/>
    </location>
</feature>
<dbReference type="PANTHER" id="PTHR22874:SF1">
    <property type="entry name" value="ACTIVATING MOLECULE IN BECN1-REGULATED AUTOPHAGY PROTEIN 1"/>
    <property type="match status" value="1"/>
</dbReference>
<dbReference type="PROSITE" id="PS50294">
    <property type="entry name" value="WD_REPEATS_REGION"/>
    <property type="match status" value="1"/>
</dbReference>
<feature type="region of interest" description="Disordered" evidence="2">
    <location>
        <begin position="941"/>
        <end position="980"/>
    </location>
</feature>
<feature type="region of interest" description="Disordered" evidence="2">
    <location>
        <begin position="223"/>
        <end position="243"/>
    </location>
</feature>
<feature type="compositionally biased region" description="Polar residues" evidence="2">
    <location>
        <begin position="448"/>
        <end position="462"/>
    </location>
</feature>
<dbReference type="GO" id="GO:0000045">
    <property type="term" value="P:autophagosome assembly"/>
    <property type="evidence" value="ECO:0007669"/>
    <property type="project" value="TreeGrafter"/>
</dbReference>
<feature type="compositionally biased region" description="Low complexity" evidence="2">
    <location>
        <begin position="883"/>
        <end position="896"/>
    </location>
</feature>
<feature type="compositionally biased region" description="Low complexity" evidence="2">
    <location>
        <begin position="554"/>
        <end position="569"/>
    </location>
</feature>
<dbReference type="InterPro" id="IPR052596">
    <property type="entry name" value="AMBRA1_autophagy"/>
</dbReference>
<dbReference type="EMBL" id="GECU01035766">
    <property type="protein sequence ID" value="JAS71940.1"/>
    <property type="molecule type" value="Transcribed_RNA"/>
</dbReference>
<evidence type="ECO:0000256" key="1">
    <source>
        <dbReference type="PROSITE-ProRule" id="PRU00221"/>
    </source>
</evidence>
<reference evidence="3" key="1">
    <citation type="submission" date="2015-11" db="EMBL/GenBank/DDBJ databases">
        <title>De novo transcriptome assembly of four potential Pierce s Disease insect vectors from Arizona vineyards.</title>
        <authorList>
            <person name="Tassone E.E."/>
        </authorList>
    </citation>
    <scope>NUCLEOTIDE SEQUENCE</scope>
</reference>
<name>A0A1B6HBB5_9HEMI</name>
<gene>
    <name evidence="3" type="ORF">g.42513</name>
</gene>
<dbReference type="AlphaFoldDB" id="A0A1B6HBB5"/>
<dbReference type="PANTHER" id="PTHR22874">
    <property type="entry name" value="ACTIVATING MOLECULE IN BECN1-REGULATED AUTOPHAGY PROTEIN 1"/>
    <property type="match status" value="1"/>
</dbReference>
<dbReference type="InterPro" id="IPR015943">
    <property type="entry name" value="WD40/YVTN_repeat-like_dom_sf"/>
</dbReference>
<dbReference type="GO" id="GO:0080008">
    <property type="term" value="C:Cul4-RING E3 ubiquitin ligase complex"/>
    <property type="evidence" value="ECO:0007669"/>
    <property type="project" value="TreeGrafter"/>
</dbReference>
<feature type="compositionally biased region" description="Polar residues" evidence="2">
    <location>
        <begin position="469"/>
        <end position="508"/>
    </location>
</feature>
<feature type="compositionally biased region" description="Polar residues" evidence="2">
    <location>
        <begin position="399"/>
        <end position="408"/>
    </location>
</feature>
<feature type="compositionally biased region" description="Polar residues" evidence="2">
    <location>
        <begin position="416"/>
        <end position="427"/>
    </location>
</feature>
<feature type="compositionally biased region" description="Low complexity" evidence="2">
    <location>
        <begin position="827"/>
        <end position="837"/>
    </location>
</feature>
<dbReference type="InterPro" id="IPR001680">
    <property type="entry name" value="WD40_rpt"/>
</dbReference>
<sequence length="1070" mass="119670">MEDKGLDFSKPPPEPENPPVNRSVPRCFQLRETGFKNKTNTVPKELQWAAEDKMVMRSHEEFRCQLPDVSRSTFLMVFSPDGKKVASTHGNHNVYVTDLTSGKNIKTLTGHPRTPWCIAFHPSSNHILASGCLGGQVRVWDLSGGSEIWMAESQTVIASLAFHPIDRMLVIASYNELHFWDWSQPEPFAKCFTSNEKEKVRYVAFDALGHKLITGVANAPTRPASQWDRVAAPQPPPQTSQLDSERRITICYRYMVEQYEQLVQRYCDLSRARSTLTMDRGTDPMEFEGESSDSQSTTQSAPRSSRLRGQESSRRVSFCPTARPRLSSGTDEASASHSSTNFLSPPEPGQSEDVTQPLLPSSSDASLDSLTPETSRPDTPRRNPRFDILLPSLINFRSRSSSVPSTYTGVEPPSRFTPQASHSTESPQPRPLTRLSLSPETIGFGLNRSDSSVTQSNQSETPQNPPETPTRTAGSGSSVHQLLRNLSSWCTRSNPSDGTSTEVNSGVDSENEEPEGFQGFQPESQSEDEPQSGSYIRYVPLSGSNTASRNPRNSEGSSARRSSEASAVSQLRTQFHRLQSVYENRNSAYSSHAHVFSPETQAAERRLLNRLNEILERPLPESRARRLSASRRSAFQPRPQPPPTTPSTSTGSVTEASPDIIGGVRYGIQLLSRHIDNMQRLCRARLEILQLQQIRRMWEDLQSQIYALHGAVRTEEGGSTQPEQPPVTLTTATTTTNATSTVTTATATATNTNNLLTDDDSDGPSSNGDVFWRLRRTPQTSRRNVMKTLPRTLNRNTPVKRSKLLFRDYSRRMTLQMEAHRRQFNRQQQASSSTQATSEDRGGDASSSQVSSESTGTSDERVSVRGVKRKSRDSDPLFRPRPSQQGSTSSSAGTSTSSLAAVLRETIVQLENMVWRHRQGSSQRNTRLSRFTRQREERMMRNLWDTESSHESSRDDQSEGDSSQHSAPGELYGGESEWSRDSTRMRARQVLLLMVDSLTQFFENDNLTRQTSNEALNDRIHNLYILLQLALNLTDLLLAQLVHSSSKFLMRRRELEARRPGMLESNWGPA</sequence>
<feature type="region of interest" description="Disordered" evidence="2">
    <location>
        <begin position="399"/>
        <end position="569"/>
    </location>
</feature>
<feature type="region of interest" description="Disordered" evidence="2">
    <location>
        <begin position="822"/>
        <end position="896"/>
    </location>
</feature>
<feature type="compositionally biased region" description="Basic and acidic residues" evidence="2">
    <location>
        <begin position="947"/>
        <end position="957"/>
    </location>
</feature>
<protein>
    <submittedName>
        <fullName evidence="3">Uncharacterized protein</fullName>
    </submittedName>
</protein>
<evidence type="ECO:0000313" key="3">
    <source>
        <dbReference type="EMBL" id="JAS71940.1"/>
    </source>
</evidence>
<feature type="compositionally biased region" description="Low complexity" evidence="2">
    <location>
        <begin position="357"/>
        <end position="370"/>
    </location>
</feature>
<feature type="region of interest" description="Disordered" evidence="2">
    <location>
        <begin position="277"/>
        <end position="386"/>
    </location>
</feature>
<feature type="non-terminal residue" evidence="3">
    <location>
        <position position="1070"/>
    </location>
</feature>
<feature type="repeat" description="WD" evidence="1">
    <location>
        <begin position="108"/>
        <end position="150"/>
    </location>
</feature>
<dbReference type="Pfam" id="PF00400">
    <property type="entry name" value="WD40"/>
    <property type="match status" value="1"/>
</dbReference>
<accession>A0A1B6HBB5</accession>
<feature type="compositionally biased region" description="Basic and acidic residues" evidence="2">
    <location>
        <begin position="375"/>
        <end position="385"/>
    </location>
</feature>
<dbReference type="InterPro" id="IPR036322">
    <property type="entry name" value="WD40_repeat_dom_sf"/>
</dbReference>
<dbReference type="GO" id="GO:1990756">
    <property type="term" value="F:ubiquitin-like ligase-substrate adaptor activity"/>
    <property type="evidence" value="ECO:0007669"/>
    <property type="project" value="TreeGrafter"/>
</dbReference>
<feature type="compositionally biased region" description="Polar residues" evidence="2">
    <location>
        <begin position="327"/>
        <end position="343"/>
    </location>
</feature>
<evidence type="ECO:0000256" key="2">
    <source>
        <dbReference type="SAM" id="MobiDB-lite"/>
    </source>
</evidence>
<dbReference type="PROSITE" id="PS50082">
    <property type="entry name" value="WD_REPEATS_2"/>
    <property type="match status" value="1"/>
</dbReference>
<feature type="region of interest" description="Disordered" evidence="2">
    <location>
        <begin position="1"/>
        <end position="23"/>
    </location>
</feature>
<organism evidence="3">
    <name type="scientific">Homalodisca liturata</name>
    <dbReference type="NCBI Taxonomy" id="320908"/>
    <lineage>
        <taxon>Eukaryota</taxon>
        <taxon>Metazoa</taxon>
        <taxon>Ecdysozoa</taxon>
        <taxon>Arthropoda</taxon>
        <taxon>Hexapoda</taxon>
        <taxon>Insecta</taxon>
        <taxon>Pterygota</taxon>
        <taxon>Neoptera</taxon>
        <taxon>Paraneoptera</taxon>
        <taxon>Hemiptera</taxon>
        <taxon>Auchenorrhyncha</taxon>
        <taxon>Membracoidea</taxon>
        <taxon>Cicadellidae</taxon>
        <taxon>Cicadellinae</taxon>
        <taxon>Proconiini</taxon>
        <taxon>Homalodisca</taxon>
    </lineage>
</organism>
<feature type="region of interest" description="Disordered" evidence="2">
    <location>
        <begin position="752"/>
        <end position="783"/>
    </location>
</feature>
<keyword evidence="1" id="KW-0853">WD repeat</keyword>
<dbReference type="Gene3D" id="2.130.10.10">
    <property type="entry name" value="YVTN repeat-like/Quinoprotein amine dehydrogenase"/>
    <property type="match status" value="1"/>
</dbReference>
<dbReference type="SMART" id="SM00320">
    <property type="entry name" value="WD40"/>
    <property type="match status" value="3"/>
</dbReference>
<feature type="compositionally biased region" description="Polar residues" evidence="2">
    <location>
        <begin position="542"/>
        <end position="553"/>
    </location>
</feature>